<evidence type="ECO:0000259" key="2">
    <source>
        <dbReference type="Pfam" id="PF03469"/>
    </source>
</evidence>
<name>A0AAD8WG09_LOLMU</name>
<evidence type="ECO:0000256" key="1">
    <source>
        <dbReference type="SAM" id="MobiDB-lite"/>
    </source>
</evidence>
<dbReference type="InterPro" id="IPR045177">
    <property type="entry name" value="FDM1-5/IDN2"/>
</dbReference>
<evidence type="ECO:0000313" key="4">
    <source>
        <dbReference type="Proteomes" id="UP001231189"/>
    </source>
</evidence>
<evidence type="ECO:0000313" key="3">
    <source>
        <dbReference type="EMBL" id="KAK1660416.1"/>
    </source>
</evidence>
<dbReference type="GO" id="GO:0080188">
    <property type="term" value="P:gene silencing by siRNA-directed DNA methylation"/>
    <property type="evidence" value="ECO:0007669"/>
    <property type="project" value="InterPro"/>
</dbReference>
<feature type="domain" description="Factor of DNA methylation 1-5/IDN2" evidence="2">
    <location>
        <begin position="111"/>
        <end position="222"/>
    </location>
</feature>
<gene>
    <name evidence="3" type="ORF">QYE76_048575</name>
</gene>
<dbReference type="Proteomes" id="UP001231189">
    <property type="component" value="Unassembled WGS sequence"/>
</dbReference>
<accession>A0AAD8WG09</accession>
<keyword evidence="4" id="KW-1185">Reference proteome</keyword>
<protein>
    <recommendedName>
        <fullName evidence="2">Factor of DNA methylation 1-5/IDN2 domain-containing protein</fullName>
    </recommendedName>
</protein>
<dbReference type="AlphaFoldDB" id="A0AAD8WG09"/>
<reference evidence="3" key="1">
    <citation type="submission" date="2023-07" db="EMBL/GenBank/DDBJ databases">
        <title>A chromosome-level genome assembly of Lolium multiflorum.</title>
        <authorList>
            <person name="Chen Y."/>
            <person name="Copetti D."/>
            <person name="Kolliker R."/>
            <person name="Studer B."/>
        </authorList>
    </citation>
    <scope>NUCLEOTIDE SEQUENCE</scope>
    <source>
        <strain evidence="3">02402/16</strain>
        <tissue evidence="3">Leaf</tissue>
    </source>
</reference>
<feature type="region of interest" description="Disordered" evidence="1">
    <location>
        <begin position="1"/>
        <end position="34"/>
    </location>
</feature>
<organism evidence="3 4">
    <name type="scientific">Lolium multiflorum</name>
    <name type="common">Italian ryegrass</name>
    <name type="synonym">Lolium perenne subsp. multiflorum</name>
    <dbReference type="NCBI Taxonomy" id="4521"/>
    <lineage>
        <taxon>Eukaryota</taxon>
        <taxon>Viridiplantae</taxon>
        <taxon>Streptophyta</taxon>
        <taxon>Embryophyta</taxon>
        <taxon>Tracheophyta</taxon>
        <taxon>Spermatophyta</taxon>
        <taxon>Magnoliopsida</taxon>
        <taxon>Liliopsida</taxon>
        <taxon>Poales</taxon>
        <taxon>Poaceae</taxon>
        <taxon>BOP clade</taxon>
        <taxon>Pooideae</taxon>
        <taxon>Poodae</taxon>
        <taxon>Poeae</taxon>
        <taxon>Poeae Chloroplast Group 2 (Poeae type)</taxon>
        <taxon>Loliodinae</taxon>
        <taxon>Loliinae</taxon>
        <taxon>Lolium</taxon>
    </lineage>
</organism>
<dbReference type="InterPro" id="IPR005379">
    <property type="entry name" value="FDM1-5/IDN2_XH"/>
</dbReference>
<dbReference type="PANTHER" id="PTHR21596:SF3">
    <property type="entry name" value="FACTOR OF DNA METHYLATION 1-RELATED"/>
    <property type="match status" value="1"/>
</dbReference>
<dbReference type="EMBL" id="JAUUTY010000003">
    <property type="protein sequence ID" value="KAK1660416.1"/>
    <property type="molecule type" value="Genomic_DNA"/>
</dbReference>
<sequence length="223" mass="25026">MQRTPPYVAMADASDEIPRDTTGHGADQSKAVRLGKRKALAEPRDKNLEKLAAVLNRSKEVIGKVAVEVEEVLSAVTDLEAVENSFGHTASPMKEDHEMRFSSFRKYLNRIKYGNEDDLEAKASMLLSVWQKQLKDPSWRPFKTVEGDGKTQAVVDVDDAKLMQLRNEYDDVVFSAVMVAAAELREYSTAEGYPVPELWNFGEGRKATVVEALSCIFNHLKKY</sequence>
<dbReference type="Pfam" id="PF03469">
    <property type="entry name" value="XH"/>
    <property type="match status" value="1"/>
</dbReference>
<comment type="caution">
    <text evidence="3">The sequence shown here is derived from an EMBL/GenBank/DDBJ whole genome shotgun (WGS) entry which is preliminary data.</text>
</comment>
<proteinExistence type="predicted"/>
<dbReference type="PANTHER" id="PTHR21596">
    <property type="entry name" value="RIBONUCLEASE P SUBUNIT P38"/>
    <property type="match status" value="1"/>
</dbReference>